<dbReference type="Pfam" id="PF03853">
    <property type="entry name" value="YjeF_N"/>
    <property type="match status" value="1"/>
</dbReference>
<gene>
    <name evidence="12" type="ORF">FA14DRAFT_163545</name>
</gene>
<keyword evidence="9 10" id="KW-0413">Isomerase</keyword>
<dbReference type="FunCoup" id="A0A316VJX5">
    <property type="interactions" value="36"/>
</dbReference>
<keyword evidence="6" id="KW-0521">NADP</keyword>
<keyword evidence="13" id="KW-1185">Reference proteome</keyword>
<comment type="similarity">
    <text evidence="10">Belongs to the NnrE/AIBP family.</text>
</comment>
<dbReference type="PROSITE" id="PS51385">
    <property type="entry name" value="YJEF_N"/>
    <property type="match status" value="1"/>
</dbReference>
<dbReference type="PANTHER" id="PTHR13232">
    <property type="entry name" value="NAD(P)H-HYDRATE EPIMERASE"/>
    <property type="match status" value="1"/>
</dbReference>
<comment type="catalytic activity">
    <reaction evidence="1 10">
        <text>(6R)-NADHX = (6S)-NADHX</text>
        <dbReference type="Rhea" id="RHEA:32215"/>
        <dbReference type="ChEBI" id="CHEBI:64074"/>
        <dbReference type="ChEBI" id="CHEBI:64075"/>
        <dbReference type="EC" id="5.1.99.6"/>
    </reaction>
</comment>
<dbReference type="GeneID" id="37021607"/>
<dbReference type="PANTHER" id="PTHR13232:SF10">
    <property type="entry name" value="NAD(P)H-HYDRATE EPIMERASE"/>
    <property type="match status" value="1"/>
</dbReference>
<evidence type="ECO:0000256" key="8">
    <source>
        <dbReference type="ARBA" id="ARBA00023027"/>
    </source>
</evidence>
<dbReference type="InterPro" id="IPR036652">
    <property type="entry name" value="YjeF_N_dom_sf"/>
</dbReference>
<evidence type="ECO:0000256" key="6">
    <source>
        <dbReference type="ARBA" id="ARBA00022857"/>
    </source>
</evidence>
<evidence type="ECO:0000256" key="3">
    <source>
        <dbReference type="ARBA" id="ARBA00012228"/>
    </source>
</evidence>
<dbReference type="RefSeq" id="XP_025358194.1">
    <property type="nucleotide sequence ID" value="XM_025499826.1"/>
</dbReference>
<dbReference type="InterPro" id="IPR032976">
    <property type="entry name" value="YJEFN_prot_NAXE-like"/>
</dbReference>
<dbReference type="Proteomes" id="UP000245771">
    <property type="component" value="Unassembled WGS sequence"/>
</dbReference>
<dbReference type="GO" id="GO:0005739">
    <property type="term" value="C:mitochondrion"/>
    <property type="evidence" value="ECO:0007669"/>
    <property type="project" value="UniProtKB-SubCell"/>
</dbReference>
<evidence type="ECO:0000256" key="1">
    <source>
        <dbReference type="ARBA" id="ARBA00000013"/>
    </source>
</evidence>
<evidence type="ECO:0000256" key="4">
    <source>
        <dbReference type="ARBA" id="ARBA00022723"/>
    </source>
</evidence>
<keyword evidence="4 10" id="KW-0479">Metal-binding</keyword>
<feature type="domain" description="YjeF N-terminal" evidence="11">
    <location>
        <begin position="40"/>
        <end position="261"/>
    </location>
</feature>
<accession>A0A316VJX5</accession>
<feature type="binding site" evidence="10">
    <location>
        <begin position="158"/>
        <end position="164"/>
    </location>
    <ligand>
        <name>(6S)-NADPHX</name>
        <dbReference type="ChEBI" id="CHEBI:64076"/>
    </ligand>
</feature>
<comment type="catalytic activity">
    <reaction evidence="2 10">
        <text>(6R)-NADPHX = (6S)-NADPHX</text>
        <dbReference type="Rhea" id="RHEA:32227"/>
        <dbReference type="ChEBI" id="CHEBI:64076"/>
        <dbReference type="ChEBI" id="CHEBI:64077"/>
        <dbReference type="EC" id="5.1.99.6"/>
    </reaction>
</comment>
<feature type="binding site" evidence="10">
    <location>
        <begin position="90"/>
        <end position="94"/>
    </location>
    <ligand>
        <name>(6S)-NADPHX</name>
        <dbReference type="ChEBI" id="CHEBI:64076"/>
    </ligand>
</feature>
<dbReference type="STRING" id="1280837.A0A316VJX5"/>
<keyword evidence="10" id="KW-0496">Mitochondrion</keyword>
<evidence type="ECO:0000256" key="10">
    <source>
        <dbReference type="HAMAP-Rule" id="MF_03159"/>
    </source>
</evidence>
<keyword evidence="7 10" id="KW-0630">Potassium</keyword>
<feature type="binding site" evidence="10">
    <location>
        <position position="154"/>
    </location>
    <ligand>
        <name>K(+)</name>
        <dbReference type="ChEBI" id="CHEBI:29103"/>
    </ligand>
</feature>
<protein>
    <recommendedName>
        <fullName evidence="3 10">NAD(P)H-hydrate epimerase</fullName>
        <ecNumber evidence="3 10">5.1.99.6</ecNumber>
    </recommendedName>
    <alternativeName>
        <fullName evidence="10">NAD(P)HX epimerase</fullName>
    </alternativeName>
</protein>
<dbReference type="NCBIfam" id="TIGR00197">
    <property type="entry name" value="yjeF_nterm"/>
    <property type="match status" value="1"/>
</dbReference>
<keyword evidence="8 10" id="KW-0520">NAD</keyword>
<feature type="binding site" evidence="10">
    <location>
        <position position="197"/>
    </location>
    <ligand>
        <name>(6S)-NADPHX</name>
        <dbReference type="ChEBI" id="CHEBI:64076"/>
    </ligand>
</feature>
<sequence>MTSNTTDAGATGIAQQTPALQTPLSSANQKLRYIDAETAVKIDEQLLSEEGGFSIDQLMELAGLSCAQTVFACYPPSTFGTVLVAAGPGNQGGDGLVAARHLSHFGYRVMLWYPKQGKTELFARLKKQLKNLNVDFVDTDEFVDALEEADVVLDAIFGFSFKGEPREPFKEPLDAMNNESRMEFEARRKVPPIVSIDIPSGWSVDEGNQGGKKFTPQVILSLTAPKHGIKSFTLGPEKIGRHFLGGRFVSDEIEEKFALALPVYPADAQIVDVTGFGEMSPEEAKQKLEEENLYIIYTNDFDYCNHGPLP</sequence>
<dbReference type="AlphaFoldDB" id="A0A316VJX5"/>
<feature type="binding site" evidence="10">
    <location>
        <position position="200"/>
    </location>
    <ligand>
        <name>K(+)</name>
        <dbReference type="ChEBI" id="CHEBI:29103"/>
    </ligand>
</feature>
<dbReference type="EC" id="5.1.99.6" evidence="3 10"/>
<dbReference type="InterPro" id="IPR004443">
    <property type="entry name" value="YjeF_N_dom"/>
</dbReference>
<feature type="binding site" evidence="10">
    <location>
        <position position="91"/>
    </location>
    <ligand>
        <name>K(+)</name>
        <dbReference type="ChEBI" id="CHEBI:29103"/>
    </ligand>
</feature>
<proteinExistence type="inferred from homology"/>
<dbReference type="HAMAP" id="MF_01966">
    <property type="entry name" value="NADHX_epimerase"/>
    <property type="match status" value="1"/>
</dbReference>
<dbReference type="EMBL" id="KZ819602">
    <property type="protein sequence ID" value="PWN37892.1"/>
    <property type="molecule type" value="Genomic_DNA"/>
</dbReference>
<dbReference type="GO" id="GO:0000166">
    <property type="term" value="F:nucleotide binding"/>
    <property type="evidence" value="ECO:0007669"/>
    <property type="project" value="UniProtKB-KW"/>
</dbReference>
<dbReference type="GO" id="GO:0046872">
    <property type="term" value="F:metal ion binding"/>
    <property type="evidence" value="ECO:0007669"/>
    <property type="project" value="UniProtKB-KW"/>
</dbReference>
<organism evidence="12 13">
    <name type="scientific">Meira miltonrushii</name>
    <dbReference type="NCBI Taxonomy" id="1280837"/>
    <lineage>
        <taxon>Eukaryota</taxon>
        <taxon>Fungi</taxon>
        <taxon>Dikarya</taxon>
        <taxon>Basidiomycota</taxon>
        <taxon>Ustilaginomycotina</taxon>
        <taxon>Exobasidiomycetes</taxon>
        <taxon>Exobasidiales</taxon>
        <taxon>Brachybasidiaceae</taxon>
        <taxon>Meira</taxon>
    </lineage>
</organism>
<dbReference type="SUPFAM" id="SSF64153">
    <property type="entry name" value="YjeF N-terminal domain-like"/>
    <property type="match status" value="1"/>
</dbReference>
<comment type="subcellular location">
    <subcellularLocation>
        <location evidence="10">Cytoplasm</location>
    </subcellularLocation>
    <subcellularLocation>
        <location evidence="10">Mitochondrion</location>
    </subcellularLocation>
</comment>
<dbReference type="OrthoDB" id="10064708at2759"/>
<name>A0A316VJX5_9BASI</name>
<keyword evidence="5 10" id="KW-0547">Nucleotide-binding</keyword>
<evidence type="ECO:0000256" key="2">
    <source>
        <dbReference type="ARBA" id="ARBA00000909"/>
    </source>
</evidence>
<evidence type="ECO:0000313" key="12">
    <source>
        <dbReference type="EMBL" id="PWN37892.1"/>
    </source>
</evidence>
<dbReference type="Gene3D" id="3.40.50.10260">
    <property type="entry name" value="YjeF N-terminal domain"/>
    <property type="match status" value="1"/>
</dbReference>
<dbReference type="GO" id="GO:0052856">
    <property type="term" value="F:NAD(P)HX epimerase activity"/>
    <property type="evidence" value="ECO:0007669"/>
    <property type="project" value="UniProtKB-UniRule"/>
</dbReference>
<keyword evidence="10" id="KW-0963">Cytoplasm</keyword>
<evidence type="ECO:0000256" key="5">
    <source>
        <dbReference type="ARBA" id="ARBA00022741"/>
    </source>
</evidence>
<dbReference type="InParanoid" id="A0A316VJX5"/>
<evidence type="ECO:0000256" key="7">
    <source>
        <dbReference type="ARBA" id="ARBA00022958"/>
    </source>
</evidence>
<evidence type="ECO:0000313" key="13">
    <source>
        <dbReference type="Proteomes" id="UP000245771"/>
    </source>
</evidence>
<evidence type="ECO:0000259" key="11">
    <source>
        <dbReference type="PROSITE" id="PS51385"/>
    </source>
</evidence>
<comment type="caution">
    <text evidence="10">Lacks conserved residue(s) required for the propagation of feature annotation.</text>
</comment>
<comment type="function">
    <text evidence="10">Catalyzes the epimerization of the S- and R-forms of NAD(P)HX, a damaged form of NAD(P)H that is a result of enzymatic or heat-dependent hydration. This is a prerequisite for the S-specific NAD(P)H-hydrate dehydratase to allow the repair of both epimers of NAD(P)HX.</text>
</comment>
<comment type="cofactor">
    <cofactor evidence="10">
        <name>K(+)</name>
        <dbReference type="ChEBI" id="CHEBI:29103"/>
    </cofactor>
    <text evidence="10">Binds 1 potassium ion per subunit.</text>
</comment>
<evidence type="ECO:0000256" key="9">
    <source>
        <dbReference type="ARBA" id="ARBA00023235"/>
    </source>
</evidence>
<reference evidence="12 13" key="1">
    <citation type="journal article" date="2018" name="Mol. Biol. Evol.">
        <title>Broad Genomic Sampling Reveals a Smut Pathogenic Ancestry of the Fungal Clade Ustilaginomycotina.</title>
        <authorList>
            <person name="Kijpornyongpan T."/>
            <person name="Mondo S.J."/>
            <person name="Barry K."/>
            <person name="Sandor L."/>
            <person name="Lee J."/>
            <person name="Lipzen A."/>
            <person name="Pangilinan J."/>
            <person name="LaButti K."/>
            <person name="Hainaut M."/>
            <person name="Henrissat B."/>
            <person name="Grigoriev I.V."/>
            <person name="Spatafora J.W."/>
            <person name="Aime M.C."/>
        </authorList>
    </citation>
    <scope>NUCLEOTIDE SEQUENCE [LARGE SCALE GENOMIC DNA]</scope>
    <source>
        <strain evidence="12 13">MCA 3882</strain>
    </source>
</reference>